<dbReference type="AlphaFoldDB" id="A0A314ZP48"/>
<feature type="compositionally biased region" description="Basic and acidic residues" evidence="1">
    <location>
        <begin position="108"/>
        <end position="119"/>
    </location>
</feature>
<evidence type="ECO:0000313" key="2">
    <source>
        <dbReference type="EMBL" id="PQQ20223.1"/>
    </source>
</evidence>
<proteinExistence type="predicted"/>
<protein>
    <submittedName>
        <fullName evidence="2">Uncharacterized protein</fullName>
    </submittedName>
</protein>
<reference evidence="2 3" key="1">
    <citation type="submission" date="2018-02" db="EMBL/GenBank/DDBJ databases">
        <title>Draft genome of wild Prunus yedoensis var. nudiflora.</title>
        <authorList>
            <person name="Baek S."/>
            <person name="Kim J.-H."/>
            <person name="Choi K."/>
            <person name="Kim G.-B."/>
            <person name="Cho A."/>
            <person name="Jang H."/>
            <person name="Shin C.-H."/>
            <person name="Yu H.-J."/>
            <person name="Mun J.-H."/>
        </authorList>
    </citation>
    <scope>NUCLEOTIDE SEQUENCE [LARGE SCALE GENOMIC DNA]</scope>
    <source>
        <strain evidence="3">cv. Jeju island</strain>
        <tissue evidence="2">Leaf</tissue>
    </source>
</reference>
<evidence type="ECO:0000313" key="3">
    <source>
        <dbReference type="Proteomes" id="UP000250321"/>
    </source>
</evidence>
<accession>A0A314ZP48</accession>
<dbReference type="EMBL" id="PJQY01000039">
    <property type="protein sequence ID" value="PQQ20223.1"/>
    <property type="molecule type" value="Genomic_DNA"/>
</dbReference>
<sequence length="134" mass="13871">MQSRRTRSNRNKARADPTAIATMAAVDSFLDFLWTGITGGVAGDGAGAGKNGLHGGSGLPQRFKFLVNAESGKLDRDAGIEPLKAVGAQTQNSELTQPAECVGRNRSHKADSREAKSRDVGPVVVASDPDPGAG</sequence>
<dbReference type="Proteomes" id="UP000250321">
    <property type="component" value="Unassembled WGS sequence"/>
</dbReference>
<comment type="caution">
    <text evidence="2">The sequence shown here is derived from an EMBL/GenBank/DDBJ whole genome shotgun (WGS) entry which is preliminary data.</text>
</comment>
<gene>
    <name evidence="2" type="ORF">Pyn_15869</name>
</gene>
<keyword evidence="3" id="KW-1185">Reference proteome</keyword>
<evidence type="ECO:0000256" key="1">
    <source>
        <dbReference type="SAM" id="MobiDB-lite"/>
    </source>
</evidence>
<name>A0A314ZP48_PRUYE</name>
<feature type="region of interest" description="Disordered" evidence="1">
    <location>
        <begin position="85"/>
        <end position="134"/>
    </location>
</feature>
<organism evidence="2 3">
    <name type="scientific">Prunus yedoensis var. nudiflora</name>
    <dbReference type="NCBI Taxonomy" id="2094558"/>
    <lineage>
        <taxon>Eukaryota</taxon>
        <taxon>Viridiplantae</taxon>
        <taxon>Streptophyta</taxon>
        <taxon>Embryophyta</taxon>
        <taxon>Tracheophyta</taxon>
        <taxon>Spermatophyta</taxon>
        <taxon>Magnoliopsida</taxon>
        <taxon>eudicotyledons</taxon>
        <taxon>Gunneridae</taxon>
        <taxon>Pentapetalae</taxon>
        <taxon>rosids</taxon>
        <taxon>fabids</taxon>
        <taxon>Rosales</taxon>
        <taxon>Rosaceae</taxon>
        <taxon>Amygdaloideae</taxon>
        <taxon>Amygdaleae</taxon>
        <taxon>Prunus</taxon>
    </lineage>
</organism>